<protein>
    <submittedName>
        <fullName evidence="1">Uncharacterized protein</fullName>
    </submittedName>
</protein>
<organism evidence="1 2">
    <name type="scientific">Aspergillus brunneoviolaceus CBS 621.78</name>
    <dbReference type="NCBI Taxonomy" id="1450534"/>
    <lineage>
        <taxon>Eukaryota</taxon>
        <taxon>Fungi</taxon>
        <taxon>Dikarya</taxon>
        <taxon>Ascomycota</taxon>
        <taxon>Pezizomycotina</taxon>
        <taxon>Eurotiomycetes</taxon>
        <taxon>Eurotiomycetidae</taxon>
        <taxon>Eurotiales</taxon>
        <taxon>Aspergillaceae</taxon>
        <taxon>Aspergillus</taxon>
        <taxon>Aspergillus subgen. Circumdati</taxon>
    </lineage>
</organism>
<reference evidence="1" key="1">
    <citation type="submission" date="2018-02" db="EMBL/GenBank/DDBJ databases">
        <title>The genomes of Aspergillus section Nigri reveals drivers in fungal speciation.</title>
        <authorList>
            <consortium name="DOE Joint Genome Institute"/>
            <person name="Vesth T.C."/>
            <person name="Nybo J."/>
            <person name="Theobald S."/>
            <person name="Brandl J."/>
            <person name="Frisvad J.C."/>
            <person name="Nielsen K.F."/>
            <person name="Lyhne E.K."/>
            <person name="Kogle M.E."/>
            <person name="Kuo A."/>
            <person name="Riley R."/>
            <person name="Clum A."/>
            <person name="Nolan M."/>
            <person name="Lipzen A."/>
            <person name="Salamov A."/>
            <person name="Henrissat B."/>
            <person name="Wiebenga A."/>
            <person name="De vries R.P."/>
            <person name="Grigoriev I.V."/>
            <person name="Mortensen U.H."/>
            <person name="Andersen M.R."/>
            <person name="Baker S.E."/>
        </authorList>
    </citation>
    <scope>NUCLEOTIDE SEQUENCE</scope>
    <source>
        <strain evidence="1">CBS 621.78</strain>
    </source>
</reference>
<keyword evidence="2" id="KW-1185">Reference proteome</keyword>
<accession>A0ACD1GJ19</accession>
<gene>
    <name evidence="1" type="ORF">BO95DRAFT_460360</name>
</gene>
<sequence>MAALVCFVAYEGYDVSANPVISLDLFRTRSLLAGYIGNITHGLMLSCGLYYLPFCFEPVKGYTSIISGVALFAIIFTVVPNAMTLGVALGGTIFSNRVRAHTLFDSVLEAIRTHPTTMTKIHLDPVALVSLINQIADPETRRQVRTVFVDSLRMVWAFCCAMSGVAGLLSPVCGITSWRGGWALLVHFVRIRRLWSCMVVLSRGRIWWRCTPYTAKASHCSLRSIPGSDRGLL</sequence>
<dbReference type="Proteomes" id="UP000249057">
    <property type="component" value="Unassembled WGS sequence"/>
</dbReference>
<proteinExistence type="predicted"/>
<dbReference type="EMBL" id="KZ825319">
    <property type="protein sequence ID" value="RAH49334.1"/>
    <property type="molecule type" value="Genomic_DNA"/>
</dbReference>
<evidence type="ECO:0000313" key="2">
    <source>
        <dbReference type="Proteomes" id="UP000249057"/>
    </source>
</evidence>
<evidence type="ECO:0000313" key="1">
    <source>
        <dbReference type="EMBL" id="RAH49334.1"/>
    </source>
</evidence>
<name>A0ACD1GJ19_9EURO</name>